<evidence type="ECO:0000256" key="3">
    <source>
        <dbReference type="ARBA" id="ARBA00023163"/>
    </source>
</evidence>
<dbReference type="STRING" id="1033810.HLPCO_001565"/>
<dbReference type="PANTHER" id="PTHR24567:SF26">
    <property type="entry name" value="REGULATORY PROTEIN YEIL"/>
    <property type="match status" value="1"/>
</dbReference>
<dbReference type="Proteomes" id="UP000005707">
    <property type="component" value="Unassembled WGS sequence"/>
</dbReference>
<evidence type="ECO:0000256" key="1">
    <source>
        <dbReference type="ARBA" id="ARBA00023015"/>
    </source>
</evidence>
<reference evidence="6 7" key="1">
    <citation type="journal article" date="2011" name="J. Bacteriol.">
        <title>Genome sequence of Haloplasma contractile, an unusual contractile bacterium from a deep-sea anoxic brine lake.</title>
        <authorList>
            <person name="Antunes A."/>
            <person name="Alam I."/>
            <person name="El Dorry H."/>
            <person name="Siam R."/>
            <person name="Robertson A."/>
            <person name="Bajic V.B."/>
            <person name="Stingl U."/>
        </authorList>
    </citation>
    <scope>NUCLEOTIDE SEQUENCE [LARGE SCALE GENOMIC DNA]</scope>
    <source>
        <strain evidence="6 7">SSD-17B</strain>
    </source>
</reference>
<dbReference type="CDD" id="cd00038">
    <property type="entry name" value="CAP_ED"/>
    <property type="match status" value="1"/>
</dbReference>
<dbReference type="PROSITE" id="PS51063">
    <property type="entry name" value="HTH_CRP_2"/>
    <property type="match status" value="1"/>
</dbReference>
<dbReference type="InterPro" id="IPR036390">
    <property type="entry name" value="WH_DNA-bd_sf"/>
</dbReference>
<dbReference type="InParanoid" id="F7PWP6"/>
<dbReference type="PRINTS" id="PR00034">
    <property type="entry name" value="HTHCRP"/>
</dbReference>
<proteinExistence type="predicted"/>
<evidence type="ECO:0000313" key="6">
    <source>
        <dbReference type="EMBL" id="ERJ12579.1"/>
    </source>
</evidence>
<dbReference type="AlphaFoldDB" id="F7PWP6"/>
<organism evidence="6 7">
    <name type="scientific">Haloplasma contractile SSD-17B</name>
    <dbReference type="NCBI Taxonomy" id="1033810"/>
    <lineage>
        <taxon>Bacteria</taxon>
        <taxon>Bacillati</taxon>
        <taxon>Mycoplasmatota</taxon>
        <taxon>Mollicutes</taxon>
        <taxon>Haloplasmatales</taxon>
        <taxon>Haloplasmataceae</taxon>
        <taxon>Haloplasma</taxon>
    </lineage>
</organism>
<dbReference type="CDD" id="cd00092">
    <property type="entry name" value="HTH_CRP"/>
    <property type="match status" value="1"/>
</dbReference>
<dbReference type="SUPFAM" id="SSF46785">
    <property type="entry name" value="Winged helix' DNA-binding domain"/>
    <property type="match status" value="1"/>
</dbReference>
<dbReference type="InterPro" id="IPR012318">
    <property type="entry name" value="HTH_CRP"/>
</dbReference>
<dbReference type="InterPro" id="IPR036388">
    <property type="entry name" value="WH-like_DNA-bd_sf"/>
</dbReference>
<evidence type="ECO:0000313" key="7">
    <source>
        <dbReference type="Proteomes" id="UP000005707"/>
    </source>
</evidence>
<feature type="domain" description="HTH crp-type" evidence="5">
    <location>
        <begin position="155"/>
        <end position="228"/>
    </location>
</feature>
<dbReference type="InterPro" id="IPR050397">
    <property type="entry name" value="Env_Response_Regulators"/>
</dbReference>
<dbReference type="PROSITE" id="PS50042">
    <property type="entry name" value="CNMP_BINDING_3"/>
    <property type="match status" value="1"/>
</dbReference>
<dbReference type="GO" id="GO:0003677">
    <property type="term" value="F:DNA binding"/>
    <property type="evidence" value="ECO:0007669"/>
    <property type="project" value="UniProtKB-KW"/>
</dbReference>
<dbReference type="Gene3D" id="1.10.10.10">
    <property type="entry name" value="Winged helix-like DNA-binding domain superfamily/Winged helix DNA-binding domain"/>
    <property type="match status" value="1"/>
</dbReference>
<dbReference type="RefSeq" id="WP_008824839.1">
    <property type="nucleotide sequence ID" value="NZ_AFNU02000004.1"/>
</dbReference>
<dbReference type="Pfam" id="PF00027">
    <property type="entry name" value="cNMP_binding"/>
    <property type="match status" value="1"/>
</dbReference>
<evidence type="ECO:0000259" key="4">
    <source>
        <dbReference type="PROSITE" id="PS50042"/>
    </source>
</evidence>
<dbReference type="GO" id="GO:0003700">
    <property type="term" value="F:DNA-binding transcription factor activity"/>
    <property type="evidence" value="ECO:0007669"/>
    <property type="project" value="TreeGrafter"/>
</dbReference>
<dbReference type="InterPro" id="IPR014710">
    <property type="entry name" value="RmlC-like_jellyroll"/>
</dbReference>
<dbReference type="EMBL" id="AFNU02000004">
    <property type="protein sequence ID" value="ERJ12579.1"/>
    <property type="molecule type" value="Genomic_DNA"/>
</dbReference>
<dbReference type="OrthoDB" id="114682at2"/>
<keyword evidence="2" id="KW-0238">DNA-binding</keyword>
<dbReference type="PANTHER" id="PTHR24567">
    <property type="entry name" value="CRP FAMILY TRANSCRIPTIONAL REGULATORY PROTEIN"/>
    <property type="match status" value="1"/>
</dbReference>
<dbReference type="GO" id="GO:0005829">
    <property type="term" value="C:cytosol"/>
    <property type="evidence" value="ECO:0007669"/>
    <property type="project" value="TreeGrafter"/>
</dbReference>
<dbReference type="SMART" id="SM00100">
    <property type="entry name" value="cNMP"/>
    <property type="match status" value="1"/>
</dbReference>
<evidence type="ECO:0000256" key="2">
    <source>
        <dbReference type="ARBA" id="ARBA00023125"/>
    </source>
</evidence>
<dbReference type="SUPFAM" id="SSF51206">
    <property type="entry name" value="cAMP-binding domain-like"/>
    <property type="match status" value="1"/>
</dbReference>
<sequence>MSTFDKCNVCNEDYCIKKDLMIKILTRTTVKASEDCSQYITFPENHILLKPNDELDNIYILNNGKARIYRVDHTGEKQILRLLNVGDLLGDAHIFDSEVYEYYVETTTECEFFLINKNEFKSIVKNNNNLSIDLIRYLSNKIEDLELLVNTLTFHTAGQRLAAYLVSNAKKVVPKDDGTIQFKISLNRDEIADLLGLTRETVSRRLNYFKKLSFIDIKGKNVTIHNINKLEELMYNECCH</sequence>
<gene>
    <name evidence="6" type="primary">fnr</name>
    <name evidence="6" type="ORF">HLPCO_001565</name>
</gene>
<dbReference type="Pfam" id="PF13545">
    <property type="entry name" value="HTH_Crp_2"/>
    <property type="match status" value="1"/>
</dbReference>
<keyword evidence="7" id="KW-1185">Reference proteome</keyword>
<comment type="caution">
    <text evidence="6">The sequence shown here is derived from an EMBL/GenBank/DDBJ whole genome shotgun (WGS) entry which is preliminary data.</text>
</comment>
<protein>
    <submittedName>
        <fullName evidence="6">Fumarate protein</fullName>
    </submittedName>
</protein>
<accession>F7PWP6</accession>
<dbReference type="InterPro" id="IPR018490">
    <property type="entry name" value="cNMP-bd_dom_sf"/>
</dbReference>
<dbReference type="SMART" id="SM00419">
    <property type="entry name" value="HTH_CRP"/>
    <property type="match status" value="1"/>
</dbReference>
<evidence type="ECO:0000259" key="5">
    <source>
        <dbReference type="PROSITE" id="PS51063"/>
    </source>
</evidence>
<feature type="domain" description="Cyclic nucleotide-binding" evidence="4">
    <location>
        <begin position="21"/>
        <end position="124"/>
    </location>
</feature>
<keyword evidence="3" id="KW-0804">Transcription</keyword>
<dbReference type="eggNOG" id="COG0664">
    <property type="taxonomic scope" value="Bacteria"/>
</dbReference>
<reference evidence="6 7" key="2">
    <citation type="journal article" date="2013" name="PLoS ONE">
        <title>INDIGO - INtegrated Data Warehouse of MIcrobial GenOmes with Examples from the Red Sea Extremophiles.</title>
        <authorList>
            <person name="Alam I."/>
            <person name="Antunes A."/>
            <person name="Kamau A.A."/>
            <person name="Ba Alawi W."/>
            <person name="Kalkatawi M."/>
            <person name="Stingl U."/>
            <person name="Bajic V.B."/>
        </authorList>
    </citation>
    <scope>NUCLEOTIDE SEQUENCE [LARGE SCALE GENOMIC DNA]</scope>
    <source>
        <strain evidence="6 7">SSD-17B</strain>
    </source>
</reference>
<dbReference type="Gene3D" id="2.60.120.10">
    <property type="entry name" value="Jelly Rolls"/>
    <property type="match status" value="1"/>
</dbReference>
<keyword evidence="1" id="KW-0805">Transcription regulation</keyword>
<name>F7PWP6_9MOLU</name>
<dbReference type="InterPro" id="IPR000595">
    <property type="entry name" value="cNMP-bd_dom"/>
</dbReference>